<dbReference type="EMBL" id="JAGSOV010000050">
    <property type="protein sequence ID" value="MCO1658094.1"/>
    <property type="molecule type" value="Genomic_DNA"/>
</dbReference>
<dbReference type="Proteomes" id="UP001165283">
    <property type="component" value="Unassembled WGS sequence"/>
</dbReference>
<name>A0ABT1A5I4_9PSEU</name>
<reference evidence="2" key="1">
    <citation type="submission" date="2021-04" db="EMBL/GenBank/DDBJ databases">
        <title>Pseudonocardia sp. nov., isolated from sandy soil of mangrove forest.</title>
        <authorList>
            <person name="Zan Z."/>
            <person name="Huang R."/>
            <person name="Liu W."/>
        </authorList>
    </citation>
    <scope>NUCLEOTIDE SEQUENCE</scope>
    <source>
        <strain evidence="2">S2-4</strain>
    </source>
</reference>
<evidence type="ECO:0000313" key="3">
    <source>
        <dbReference type="Proteomes" id="UP001165283"/>
    </source>
</evidence>
<accession>A0ABT1A5I4</accession>
<protein>
    <submittedName>
        <fullName evidence="2">Uncharacterized protein</fullName>
    </submittedName>
</protein>
<keyword evidence="3" id="KW-1185">Reference proteome</keyword>
<organism evidence="2 3">
    <name type="scientific">Pseudonocardia humida</name>
    <dbReference type="NCBI Taxonomy" id="2800819"/>
    <lineage>
        <taxon>Bacteria</taxon>
        <taxon>Bacillati</taxon>
        <taxon>Actinomycetota</taxon>
        <taxon>Actinomycetes</taxon>
        <taxon>Pseudonocardiales</taxon>
        <taxon>Pseudonocardiaceae</taxon>
        <taxon>Pseudonocardia</taxon>
    </lineage>
</organism>
<sequence length="79" mass="9073">MAYPEDRPALRPATEMPSFDDLAREQGVEPVASPADLARPDLWESDEEYDDFLVDLYASRRSGLACPRSSWTPTWRRRS</sequence>
<proteinExistence type="predicted"/>
<comment type="caution">
    <text evidence="2">The sequence shown here is derived from an EMBL/GenBank/DDBJ whole genome shotgun (WGS) entry which is preliminary data.</text>
</comment>
<evidence type="ECO:0000313" key="2">
    <source>
        <dbReference type="EMBL" id="MCO1658094.1"/>
    </source>
</evidence>
<feature type="region of interest" description="Disordered" evidence="1">
    <location>
        <begin position="1"/>
        <end position="40"/>
    </location>
</feature>
<evidence type="ECO:0000256" key="1">
    <source>
        <dbReference type="SAM" id="MobiDB-lite"/>
    </source>
</evidence>
<dbReference type="RefSeq" id="WP_252441742.1">
    <property type="nucleotide sequence ID" value="NZ_JAGSOV010000050.1"/>
</dbReference>
<gene>
    <name evidence="2" type="ORF">KDL28_23825</name>
</gene>